<dbReference type="AlphaFoldDB" id="A0A4V0YYR1"/>
<dbReference type="GO" id="GO:0005886">
    <property type="term" value="C:plasma membrane"/>
    <property type="evidence" value="ECO:0007669"/>
    <property type="project" value="TreeGrafter"/>
</dbReference>
<keyword evidence="4 6" id="KW-0472">Membrane</keyword>
<reference evidence="7 8" key="1">
    <citation type="submission" date="2019-01" db="EMBL/GenBank/DDBJ databases">
        <title>Ktedonosporobacter rubrisoli SCAWS-G2.</title>
        <authorList>
            <person name="Huang Y."/>
            <person name="Yan B."/>
        </authorList>
    </citation>
    <scope>NUCLEOTIDE SEQUENCE [LARGE SCALE GENOMIC DNA]</scope>
    <source>
        <strain evidence="7 8">SCAWS-G2</strain>
    </source>
</reference>
<feature type="region of interest" description="Disordered" evidence="5">
    <location>
        <begin position="1"/>
        <end position="22"/>
    </location>
</feature>
<dbReference type="GO" id="GO:0015499">
    <property type="term" value="F:formate transmembrane transporter activity"/>
    <property type="evidence" value="ECO:0007669"/>
    <property type="project" value="TreeGrafter"/>
</dbReference>
<keyword evidence="2 6" id="KW-0812">Transmembrane</keyword>
<dbReference type="InterPro" id="IPR023271">
    <property type="entry name" value="Aquaporin-like"/>
</dbReference>
<evidence type="ECO:0000313" key="8">
    <source>
        <dbReference type="Proteomes" id="UP000290365"/>
    </source>
</evidence>
<feature type="compositionally biased region" description="Basic and acidic residues" evidence="5">
    <location>
        <begin position="1"/>
        <end position="18"/>
    </location>
</feature>
<dbReference type="PANTHER" id="PTHR30520:SF2">
    <property type="entry name" value="INNER MEMBRANE PROTEIN YFDC"/>
    <property type="match status" value="1"/>
</dbReference>
<evidence type="ECO:0000313" key="7">
    <source>
        <dbReference type="EMBL" id="QBD77101.1"/>
    </source>
</evidence>
<sequence length="300" mass="32905">MDDERRTVRTTERFKETPEPNLATSNVVPPLNLGERKEVIRRKSISAIVIHEAIRENGERELRRSPIALAVSGLGAGLSMGFSLVTQGLLHTYLPAHALWTPLLDNLGYSVGFLIVILGRKQLFTENTLTAILPLLANFNRQTLWKVARLWLVVLIANLVGALIFAWAISHTNLFQPELQRSFAEISHHSLRGDFGLTVLRGIFAGWLIALMVWLLPAVGDTKFHVIILITYIVSLGGFAHIIAGSVDVLYLVNIGAISWLTYLVGFMLPTLIGNILGGVSLVAALNFAQVATEKIGGES</sequence>
<name>A0A4V0YYR1_KTERU</name>
<dbReference type="EMBL" id="CP035758">
    <property type="protein sequence ID" value="QBD77101.1"/>
    <property type="molecule type" value="Genomic_DNA"/>
</dbReference>
<evidence type="ECO:0000256" key="5">
    <source>
        <dbReference type="SAM" id="MobiDB-lite"/>
    </source>
</evidence>
<evidence type="ECO:0000256" key="6">
    <source>
        <dbReference type="SAM" id="Phobius"/>
    </source>
</evidence>
<feature type="transmembrane region" description="Helical" evidence="6">
    <location>
        <begin position="199"/>
        <end position="217"/>
    </location>
</feature>
<evidence type="ECO:0000256" key="4">
    <source>
        <dbReference type="ARBA" id="ARBA00023136"/>
    </source>
</evidence>
<gene>
    <name evidence="7" type="ORF">EPA93_14260</name>
</gene>
<feature type="transmembrane region" description="Helical" evidence="6">
    <location>
        <begin position="224"/>
        <end position="243"/>
    </location>
</feature>
<accession>A0A4V0YYR1</accession>
<dbReference type="PANTHER" id="PTHR30520">
    <property type="entry name" value="FORMATE TRANSPORTER-RELATED"/>
    <property type="match status" value="1"/>
</dbReference>
<dbReference type="Pfam" id="PF01226">
    <property type="entry name" value="Form_Nir_trans"/>
    <property type="match status" value="1"/>
</dbReference>
<comment type="subcellular location">
    <subcellularLocation>
        <location evidence="1">Membrane</location>
        <topology evidence="1">Multi-pass membrane protein</topology>
    </subcellularLocation>
</comment>
<dbReference type="OrthoDB" id="9786493at2"/>
<dbReference type="KEGG" id="kbs:EPA93_14260"/>
<proteinExistence type="predicted"/>
<dbReference type="Gene3D" id="1.20.1080.10">
    <property type="entry name" value="Glycerol uptake facilitator protein"/>
    <property type="match status" value="1"/>
</dbReference>
<evidence type="ECO:0000256" key="1">
    <source>
        <dbReference type="ARBA" id="ARBA00004141"/>
    </source>
</evidence>
<feature type="transmembrane region" description="Helical" evidence="6">
    <location>
        <begin position="98"/>
        <end position="118"/>
    </location>
</feature>
<dbReference type="Proteomes" id="UP000290365">
    <property type="component" value="Chromosome"/>
</dbReference>
<organism evidence="7 8">
    <name type="scientific">Ktedonosporobacter rubrisoli</name>
    <dbReference type="NCBI Taxonomy" id="2509675"/>
    <lineage>
        <taxon>Bacteria</taxon>
        <taxon>Bacillati</taxon>
        <taxon>Chloroflexota</taxon>
        <taxon>Ktedonobacteria</taxon>
        <taxon>Ktedonobacterales</taxon>
        <taxon>Ktedonosporobacteraceae</taxon>
        <taxon>Ktedonosporobacter</taxon>
    </lineage>
</organism>
<keyword evidence="8" id="KW-1185">Reference proteome</keyword>
<protein>
    <submittedName>
        <fullName evidence="7">Formate/nitrite transporter family protein</fullName>
    </submittedName>
</protein>
<dbReference type="InterPro" id="IPR000292">
    <property type="entry name" value="For/NO2_transpt"/>
</dbReference>
<evidence type="ECO:0000256" key="2">
    <source>
        <dbReference type="ARBA" id="ARBA00022692"/>
    </source>
</evidence>
<feature type="transmembrane region" description="Helical" evidence="6">
    <location>
        <begin position="67"/>
        <end position="86"/>
    </location>
</feature>
<feature type="transmembrane region" description="Helical" evidence="6">
    <location>
        <begin position="150"/>
        <end position="169"/>
    </location>
</feature>
<evidence type="ECO:0000256" key="3">
    <source>
        <dbReference type="ARBA" id="ARBA00022989"/>
    </source>
</evidence>
<keyword evidence="3 6" id="KW-1133">Transmembrane helix</keyword>
<dbReference type="RefSeq" id="WP_129888164.1">
    <property type="nucleotide sequence ID" value="NZ_CP035758.1"/>
</dbReference>